<gene>
    <name evidence="3" type="ORF">D1832_00815</name>
</gene>
<comment type="similarity">
    <text evidence="1">Belongs to the short-chain dehydrogenases/reductases (SDR) family.</text>
</comment>
<accession>A0A417ZBH4</accession>
<reference evidence="3 4" key="1">
    <citation type="submission" date="2018-08" db="EMBL/GenBank/DDBJ databases">
        <title>Whole genome sequence analysis of Dermacoccus abyssi bacteria isolated from Deep Mariana trench Micromonospora spp reveals genes involved in the environmental adaptation and production of secondary metabolites.</title>
        <authorList>
            <person name="Abdel-Mageed W.M."/>
            <person name="Lehri B."/>
            <person name="Nouioui I."/>
            <person name="Goodfellow I."/>
            <person name="Jaspars M."/>
            <person name="Karlyshev A."/>
        </authorList>
    </citation>
    <scope>NUCLEOTIDE SEQUENCE [LARGE SCALE GENOMIC DNA]</scope>
    <source>
        <strain evidence="3 4">MT1.1</strain>
    </source>
</reference>
<comment type="caution">
    <text evidence="3">The sequence shown here is derived from an EMBL/GenBank/DDBJ whole genome shotgun (WGS) entry which is preliminary data.</text>
</comment>
<dbReference type="InterPro" id="IPR036291">
    <property type="entry name" value="NAD(P)-bd_dom_sf"/>
</dbReference>
<evidence type="ECO:0000256" key="2">
    <source>
        <dbReference type="ARBA" id="ARBA00023002"/>
    </source>
</evidence>
<proteinExistence type="inferred from homology"/>
<dbReference type="Pfam" id="PF00106">
    <property type="entry name" value="adh_short"/>
    <property type="match status" value="1"/>
</dbReference>
<dbReference type="AlphaFoldDB" id="A0A417ZBH4"/>
<dbReference type="GO" id="GO:0016491">
    <property type="term" value="F:oxidoreductase activity"/>
    <property type="evidence" value="ECO:0007669"/>
    <property type="project" value="UniProtKB-KW"/>
</dbReference>
<dbReference type="RefSeq" id="WP_118912206.1">
    <property type="nucleotide sequence ID" value="NZ_CBCRVH010000001.1"/>
</dbReference>
<evidence type="ECO:0000313" key="4">
    <source>
        <dbReference type="Proteomes" id="UP000285376"/>
    </source>
</evidence>
<dbReference type="Gene3D" id="3.40.50.720">
    <property type="entry name" value="NAD(P)-binding Rossmann-like Domain"/>
    <property type="match status" value="1"/>
</dbReference>
<dbReference type="PANTHER" id="PTHR24320">
    <property type="entry name" value="RETINOL DEHYDROGENASE"/>
    <property type="match status" value="1"/>
</dbReference>
<evidence type="ECO:0000313" key="3">
    <source>
        <dbReference type="EMBL" id="RHW48012.1"/>
    </source>
</evidence>
<dbReference type="PRINTS" id="PR00081">
    <property type="entry name" value="GDHRDH"/>
</dbReference>
<protein>
    <submittedName>
        <fullName evidence="3">SDR family NAD(P)-dependent oxidoreductase</fullName>
    </submittedName>
</protein>
<dbReference type="PANTHER" id="PTHR24320:SF148">
    <property type="entry name" value="NAD(P)-BINDING ROSSMANN-FOLD SUPERFAMILY PROTEIN"/>
    <property type="match status" value="1"/>
</dbReference>
<sequence>MAQHTIVMTGATRGIGRIALDRIATLDPDAHLVLLARGETSSRLAAELTAAGRAASGIAVDLLSLAGTRQAADEVARGLDDGELPPLRGLVGNAGLQFTNDLTETAEGLEATFAINVLANHVLLRRLHDRFVSGSRITLTVSDTHFGDFRHNLGMVPGPSWQEPERLARIRAFPNPESVVAGRTAYSTSKLAAIHLIHEHARRLPDGVDIVGYNPGFVPGTDLTRAADALSRFAMRRIMPLMTLTPQATSKDAAGRYLADAALGRTRATSGAYINRGAEERSSAESYDPIRERQLWDTAEELTRSLG</sequence>
<dbReference type="Proteomes" id="UP000285376">
    <property type="component" value="Unassembled WGS sequence"/>
</dbReference>
<organism evidence="3 4">
    <name type="scientific">Dermacoccus abyssi</name>
    <dbReference type="NCBI Taxonomy" id="322596"/>
    <lineage>
        <taxon>Bacteria</taxon>
        <taxon>Bacillati</taxon>
        <taxon>Actinomycetota</taxon>
        <taxon>Actinomycetes</taxon>
        <taxon>Micrococcales</taxon>
        <taxon>Dermacoccaceae</taxon>
        <taxon>Dermacoccus</taxon>
    </lineage>
</organism>
<dbReference type="EMBL" id="QWLM01000001">
    <property type="protein sequence ID" value="RHW48012.1"/>
    <property type="molecule type" value="Genomic_DNA"/>
</dbReference>
<name>A0A417ZBH4_9MICO</name>
<evidence type="ECO:0000256" key="1">
    <source>
        <dbReference type="ARBA" id="ARBA00006484"/>
    </source>
</evidence>
<dbReference type="SUPFAM" id="SSF51735">
    <property type="entry name" value="NAD(P)-binding Rossmann-fold domains"/>
    <property type="match status" value="1"/>
</dbReference>
<keyword evidence="2" id="KW-0560">Oxidoreductase</keyword>
<dbReference type="InterPro" id="IPR002347">
    <property type="entry name" value="SDR_fam"/>
</dbReference>